<sequence>MLAPTIPPPPCAGMQQSTASIALRGRIPPSPAVRVCFIEAAQQQVAQGGRAAPIQKSQVLVSFLFGICQSVVLVTSTSLIPVQGRLGLTGGGGGGGGECMYSRFLILLHRHAASRSQVASHLLVYPRRNGWRERLMQRCFSRRHARPGPAARWMDGLAAQKNRLTPGSSKGEVALRKLGVCISVAGRQNGIISAYHHIDSSVKQVASSPWSARRAAGESSVVKPPESAARSNNEGGVFNLQGFRGQPAVWSRGAVPYSGTIRDSIIGHGDETDGAIGQACRDADVWELVPCSPSASIPIDPQEGLSLGWSLEHGTRNPNPLDSIFSSDHEASKSQVGRNRT</sequence>
<accession>A0A9P8S448</accession>
<protein>
    <submittedName>
        <fullName evidence="2">Uncharacterized protein</fullName>
    </submittedName>
</protein>
<dbReference type="Proteomes" id="UP000764110">
    <property type="component" value="Unassembled WGS sequence"/>
</dbReference>
<feature type="region of interest" description="Disordered" evidence="1">
    <location>
        <begin position="318"/>
        <end position="341"/>
    </location>
</feature>
<organism evidence="2 3">
    <name type="scientific">Metarhizium humberi</name>
    <dbReference type="NCBI Taxonomy" id="2596975"/>
    <lineage>
        <taxon>Eukaryota</taxon>
        <taxon>Fungi</taxon>
        <taxon>Dikarya</taxon>
        <taxon>Ascomycota</taxon>
        <taxon>Pezizomycotina</taxon>
        <taxon>Sordariomycetes</taxon>
        <taxon>Hypocreomycetidae</taxon>
        <taxon>Hypocreales</taxon>
        <taxon>Clavicipitaceae</taxon>
        <taxon>Metarhizium</taxon>
    </lineage>
</organism>
<evidence type="ECO:0000313" key="2">
    <source>
        <dbReference type="EMBL" id="KAH0593744.1"/>
    </source>
</evidence>
<keyword evidence="3" id="KW-1185">Reference proteome</keyword>
<proteinExistence type="predicted"/>
<reference evidence="2 3" key="1">
    <citation type="submission" date="2020-07" db="EMBL/GenBank/DDBJ databases">
        <title>Metarhizium humberi genome.</title>
        <authorList>
            <person name="Lysoe E."/>
        </authorList>
    </citation>
    <scope>NUCLEOTIDE SEQUENCE [LARGE SCALE GENOMIC DNA]</scope>
    <source>
        <strain evidence="2 3">ESALQ1638</strain>
    </source>
</reference>
<dbReference type="EMBL" id="JACEFI010000019">
    <property type="protein sequence ID" value="KAH0593744.1"/>
    <property type="molecule type" value="Genomic_DNA"/>
</dbReference>
<dbReference type="AlphaFoldDB" id="A0A9P8S448"/>
<evidence type="ECO:0000313" key="3">
    <source>
        <dbReference type="Proteomes" id="UP000764110"/>
    </source>
</evidence>
<gene>
    <name evidence="2" type="ORF">MHUMG1_08495</name>
</gene>
<name>A0A9P8S448_9HYPO</name>
<comment type="caution">
    <text evidence="2">The sequence shown here is derived from an EMBL/GenBank/DDBJ whole genome shotgun (WGS) entry which is preliminary data.</text>
</comment>
<evidence type="ECO:0000256" key="1">
    <source>
        <dbReference type="SAM" id="MobiDB-lite"/>
    </source>
</evidence>